<feature type="domain" description="Thioredoxin" evidence="1">
    <location>
        <begin position="476"/>
        <end position="620"/>
    </location>
</feature>
<dbReference type="CDD" id="cd02966">
    <property type="entry name" value="TlpA_like_family"/>
    <property type="match status" value="1"/>
</dbReference>
<name>A0A917IWT9_9BACT</name>
<keyword evidence="3" id="KW-1185">Reference proteome</keyword>
<dbReference type="InterPro" id="IPR011990">
    <property type="entry name" value="TPR-like_helical_dom_sf"/>
</dbReference>
<dbReference type="Pfam" id="PF08534">
    <property type="entry name" value="Redoxin"/>
    <property type="match status" value="1"/>
</dbReference>
<proteinExistence type="predicted"/>
<dbReference type="AlphaFoldDB" id="A0A917IWT9"/>
<dbReference type="GO" id="GO:0016491">
    <property type="term" value="F:oxidoreductase activity"/>
    <property type="evidence" value="ECO:0007669"/>
    <property type="project" value="InterPro"/>
</dbReference>
<dbReference type="InterPro" id="IPR050553">
    <property type="entry name" value="Thioredoxin_ResA/DsbE_sf"/>
</dbReference>
<dbReference type="Gene3D" id="1.25.40.10">
    <property type="entry name" value="Tetratricopeptide repeat domain"/>
    <property type="match status" value="1"/>
</dbReference>
<dbReference type="PANTHER" id="PTHR42852:SF17">
    <property type="entry name" value="THIOREDOXIN-LIKE PROTEIN HI_1115"/>
    <property type="match status" value="1"/>
</dbReference>
<accession>A0A917IWT9</accession>
<dbReference type="EMBL" id="BMIB01000002">
    <property type="protein sequence ID" value="GGH65999.1"/>
    <property type="molecule type" value="Genomic_DNA"/>
</dbReference>
<comment type="caution">
    <text evidence="2">The sequence shown here is derived from an EMBL/GenBank/DDBJ whole genome shotgun (WGS) entry which is preliminary data.</text>
</comment>
<evidence type="ECO:0000313" key="2">
    <source>
        <dbReference type="EMBL" id="GGH65999.1"/>
    </source>
</evidence>
<dbReference type="SUPFAM" id="SSF48452">
    <property type="entry name" value="TPR-like"/>
    <property type="match status" value="1"/>
</dbReference>
<dbReference type="InterPro" id="IPR013766">
    <property type="entry name" value="Thioredoxin_domain"/>
</dbReference>
<reference evidence="2" key="1">
    <citation type="journal article" date="2014" name="Int. J. Syst. Evol. Microbiol.">
        <title>Complete genome sequence of Corynebacterium casei LMG S-19264T (=DSM 44701T), isolated from a smear-ripened cheese.</title>
        <authorList>
            <consortium name="US DOE Joint Genome Institute (JGI-PGF)"/>
            <person name="Walter F."/>
            <person name="Albersmeier A."/>
            <person name="Kalinowski J."/>
            <person name="Ruckert C."/>
        </authorList>
    </citation>
    <scope>NUCLEOTIDE SEQUENCE</scope>
    <source>
        <strain evidence="2">CGMCC 1.15290</strain>
    </source>
</reference>
<dbReference type="GO" id="GO:0006950">
    <property type="term" value="P:response to stress"/>
    <property type="evidence" value="ECO:0007669"/>
    <property type="project" value="UniProtKB-ARBA"/>
</dbReference>
<evidence type="ECO:0000313" key="3">
    <source>
        <dbReference type="Proteomes" id="UP000627292"/>
    </source>
</evidence>
<dbReference type="PANTHER" id="PTHR42852">
    <property type="entry name" value="THIOL:DISULFIDE INTERCHANGE PROTEIN DSBE"/>
    <property type="match status" value="1"/>
</dbReference>
<protein>
    <recommendedName>
        <fullName evidence="1">Thioredoxin domain-containing protein</fullName>
    </recommendedName>
</protein>
<dbReference type="InterPro" id="IPR013740">
    <property type="entry name" value="Redoxin"/>
</dbReference>
<organism evidence="2 3">
    <name type="scientific">Filimonas zeae</name>
    <dbReference type="NCBI Taxonomy" id="1737353"/>
    <lineage>
        <taxon>Bacteria</taxon>
        <taxon>Pseudomonadati</taxon>
        <taxon>Bacteroidota</taxon>
        <taxon>Chitinophagia</taxon>
        <taxon>Chitinophagales</taxon>
        <taxon>Chitinophagaceae</taxon>
        <taxon>Filimonas</taxon>
    </lineage>
</organism>
<dbReference type="PROSITE" id="PS51352">
    <property type="entry name" value="THIOREDOXIN_2"/>
    <property type="match status" value="1"/>
</dbReference>
<evidence type="ECO:0000259" key="1">
    <source>
        <dbReference type="PROSITE" id="PS51352"/>
    </source>
</evidence>
<dbReference type="Gene3D" id="3.40.30.10">
    <property type="entry name" value="Glutaredoxin"/>
    <property type="match status" value="1"/>
</dbReference>
<gene>
    <name evidence="2" type="ORF">GCM10011379_19700</name>
</gene>
<dbReference type="Proteomes" id="UP000627292">
    <property type="component" value="Unassembled WGS sequence"/>
</dbReference>
<dbReference type="InterPro" id="IPR036249">
    <property type="entry name" value="Thioredoxin-like_sf"/>
</dbReference>
<sequence length="620" mass="70539">MLGVLAGVSIAVKAQQVSIQPQFPQRLQPVTITYTPAHPQQANAPVLVFTYSNFYGLPRQLPLQKKDSVWQVTFPVQHYATYATFFVKDGNDTIRAAHNRHFGIPVYRADRVQVKNGRLYESYSLTAQMGKSPRLSAFQRALLQLELKDYPDNFEAQVRLYANRMAVADEQEKGVLKKEAYAYIAKVFEQDPVKNVNLATMGYLILGDNRNDSVYTIIRERYPQSAMGTEMRISRIAKEKDTALKISLLEKEIAATTAENRSGLEEAHEMLFEYYTSQKQAEKALQHARQTFNPTSPYYPKQVMQVATTLAQSGLAPDSALQYALLARQLSHQYPAGLILYFKETGHIPAYVSDSARTAAHRQAEASALALAGMALVNKGDSTQALRYLDSALATAQEPAVLQFAATAYQRLHRYQQAWQCYRQQLLLQKVMDTAMVQLAKHSYTQWQGATGNFEQEWQHIQAQRRQQMRQQLQKQLLHAPAPSLADMVNLNNQPVLPDTLQGKVILIDFWATWCIPCMQEMPYLQKVYDQYKHRSDVCFMIVNSGSRNTLADAQNWFGNKKYSFPVYFHTNPGVADRFGFNTIPALFIIDKQGKLQYKHMGFEGPQVEEHLKELIDLLL</sequence>
<dbReference type="SUPFAM" id="SSF52833">
    <property type="entry name" value="Thioredoxin-like"/>
    <property type="match status" value="1"/>
</dbReference>
<reference evidence="2" key="2">
    <citation type="submission" date="2020-09" db="EMBL/GenBank/DDBJ databases">
        <authorList>
            <person name="Sun Q."/>
            <person name="Zhou Y."/>
        </authorList>
    </citation>
    <scope>NUCLEOTIDE SEQUENCE</scope>
    <source>
        <strain evidence="2">CGMCC 1.15290</strain>
    </source>
</reference>